<dbReference type="EMBL" id="CP002788">
    <property type="protein sequence ID" value="AEF43094.1"/>
    <property type="molecule type" value="Genomic_DNA"/>
</dbReference>
<dbReference type="InterPro" id="IPR001387">
    <property type="entry name" value="Cro/C1-type_HTH"/>
</dbReference>
<keyword evidence="4" id="KW-1185">Reference proteome</keyword>
<keyword evidence="1" id="KW-0238">DNA-binding</keyword>
<dbReference type="PROSITE" id="PS50943">
    <property type="entry name" value="HTH_CROC1"/>
    <property type="match status" value="2"/>
</dbReference>
<dbReference type="HOGENOM" id="CLU_118112_0_0_11"/>
<name>F6ESH3_HOYSD</name>
<feature type="domain" description="HTH cro/C1-type" evidence="2">
    <location>
        <begin position="82"/>
        <end position="133"/>
    </location>
</feature>
<dbReference type="KEGG" id="asd:AS9A_P20050"/>
<dbReference type="SMART" id="SM00530">
    <property type="entry name" value="HTH_XRE"/>
    <property type="match status" value="2"/>
</dbReference>
<evidence type="ECO:0000313" key="3">
    <source>
        <dbReference type="EMBL" id="AEF43094.1"/>
    </source>
</evidence>
<reference evidence="3 4" key="1">
    <citation type="journal article" date="2011" name="J. Bacteriol.">
        <title>Complete genome sequence of Amycolicicoccus subflavus DQS3-9A1T, an actinomycete isolated from crude oil-polluted soil.</title>
        <authorList>
            <person name="Cai M."/>
            <person name="Chen W.M."/>
            <person name="Nie Y."/>
            <person name="Chi C.Q."/>
            <person name="Wang Y.N."/>
            <person name="Tang Y.Q."/>
            <person name="Li G.Y."/>
            <person name="Wu X.L."/>
        </authorList>
    </citation>
    <scope>NUCLEOTIDE SEQUENCE [LARGE SCALE GENOMIC DNA]</scope>
    <source>
        <strain evidence="4">DSM 45089 / DQS3-9A1</strain>
        <plasmid evidence="3 4">pAS9A-2</plasmid>
    </source>
</reference>
<dbReference type="PANTHER" id="PTHR46797:SF24">
    <property type="entry name" value="DNA-BINDING PHAGE PROTEIN"/>
    <property type="match status" value="1"/>
</dbReference>
<geneLocation type="plasmid" evidence="3 4">
    <name>pAS9A-2</name>
</geneLocation>
<dbReference type="InterPro" id="IPR050807">
    <property type="entry name" value="TransReg_Diox_bact_type"/>
</dbReference>
<dbReference type="GO" id="GO:0003700">
    <property type="term" value="F:DNA-binding transcription factor activity"/>
    <property type="evidence" value="ECO:0007669"/>
    <property type="project" value="TreeGrafter"/>
</dbReference>
<dbReference type="PANTHER" id="PTHR46797">
    <property type="entry name" value="HTH-TYPE TRANSCRIPTIONAL REGULATOR"/>
    <property type="match status" value="1"/>
</dbReference>
<proteinExistence type="predicted"/>
<feature type="domain" description="HTH cro/C1-type" evidence="2">
    <location>
        <begin position="14"/>
        <end position="69"/>
    </location>
</feature>
<dbReference type="GO" id="GO:0003677">
    <property type="term" value="F:DNA binding"/>
    <property type="evidence" value="ECO:0007669"/>
    <property type="project" value="UniProtKB-KW"/>
</dbReference>
<sequence>MSRRVMRGFRGERLREMREACGISQQDLARMADLSAGLIVGRWENGERSPQVDLLARVARVLNKPIEYFVDISPEERFLGDLRILRGLTQPALAARIGISTGSLAELERGQKRLPPEVAQRLAGVLDFPVEAVIAAHEAVRTRPPGTPP</sequence>
<protein>
    <submittedName>
        <fullName evidence="3">Putative repressor protein</fullName>
    </submittedName>
</protein>
<dbReference type="InterPro" id="IPR010982">
    <property type="entry name" value="Lambda_DNA-bd_dom_sf"/>
</dbReference>
<evidence type="ECO:0000259" key="2">
    <source>
        <dbReference type="PROSITE" id="PS50943"/>
    </source>
</evidence>
<dbReference type="Proteomes" id="UP000009235">
    <property type="component" value="Plasmid pAS9A-2"/>
</dbReference>
<keyword evidence="3" id="KW-0614">Plasmid</keyword>
<accession>F6ESH3</accession>
<dbReference type="RefSeq" id="WP_013798101.1">
    <property type="nucleotide sequence ID" value="NC_015561.1"/>
</dbReference>
<dbReference type="Gene3D" id="1.10.260.40">
    <property type="entry name" value="lambda repressor-like DNA-binding domains"/>
    <property type="match status" value="2"/>
</dbReference>
<dbReference type="Pfam" id="PF01381">
    <property type="entry name" value="HTH_3"/>
    <property type="match status" value="2"/>
</dbReference>
<evidence type="ECO:0000256" key="1">
    <source>
        <dbReference type="ARBA" id="ARBA00023125"/>
    </source>
</evidence>
<dbReference type="SUPFAM" id="SSF47413">
    <property type="entry name" value="lambda repressor-like DNA-binding domains"/>
    <property type="match status" value="2"/>
</dbReference>
<dbReference type="GO" id="GO:0005829">
    <property type="term" value="C:cytosol"/>
    <property type="evidence" value="ECO:0007669"/>
    <property type="project" value="TreeGrafter"/>
</dbReference>
<evidence type="ECO:0000313" key="4">
    <source>
        <dbReference type="Proteomes" id="UP000009235"/>
    </source>
</evidence>
<organism evidence="3 4">
    <name type="scientific">Hoyosella subflava (strain DSM 45089 / JCM 17490 / NBRC 109087 / DQS3-9A1)</name>
    <name type="common">Amycolicicoccus subflavus</name>
    <dbReference type="NCBI Taxonomy" id="443218"/>
    <lineage>
        <taxon>Bacteria</taxon>
        <taxon>Bacillati</taxon>
        <taxon>Actinomycetota</taxon>
        <taxon>Actinomycetes</taxon>
        <taxon>Mycobacteriales</taxon>
        <taxon>Hoyosellaceae</taxon>
        <taxon>Hoyosella</taxon>
    </lineage>
</organism>
<dbReference type="CDD" id="cd00093">
    <property type="entry name" value="HTH_XRE"/>
    <property type="match status" value="2"/>
</dbReference>
<gene>
    <name evidence="3" type="ordered locus">AS9A_P20050</name>
</gene>
<dbReference type="AlphaFoldDB" id="F6ESH3"/>